<name>A0ABS9VDP1_9BACT</name>
<gene>
    <name evidence="1" type="ORF">MM213_12645</name>
</gene>
<protein>
    <recommendedName>
        <fullName evidence="3">Lipoprotein</fullName>
    </recommendedName>
</protein>
<dbReference type="RefSeq" id="WP_241412749.1">
    <property type="nucleotide sequence ID" value="NZ_JAKZGO010000009.1"/>
</dbReference>
<dbReference type="Proteomes" id="UP001165430">
    <property type="component" value="Unassembled WGS sequence"/>
</dbReference>
<reference evidence="1" key="1">
    <citation type="submission" date="2022-03" db="EMBL/GenBank/DDBJ databases">
        <title>De novo assembled genomes of Belliella spp. (Cyclobacteriaceae) strains.</title>
        <authorList>
            <person name="Szabo A."/>
            <person name="Korponai K."/>
            <person name="Felfoldi T."/>
        </authorList>
    </citation>
    <scope>NUCLEOTIDE SEQUENCE</scope>
    <source>
        <strain evidence="1">DSM 111903</strain>
    </source>
</reference>
<organism evidence="1 2">
    <name type="scientific">Belliella alkalica</name>
    <dbReference type="NCBI Taxonomy" id="1730871"/>
    <lineage>
        <taxon>Bacteria</taxon>
        <taxon>Pseudomonadati</taxon>
        <taxon>Bacteroidota</taxon>
        <taxon>Cytophagia</taxon>
        <taxon>Cytophagales</taxon>
        <taxon>Cyclobacteriaceae</taxon>
        <taxon>Belliella</taxon>
    </lineage>
</organism>
<evidence type="ECO:0008006" key="3">
    <source>
        <dbReference type="Google" id="ProtNLM"/>
    </source>
</evidence>
<proteinExistence type="predicted"/>
<evidence type="ECO:0000313" key="1">
    <source>
        <dbReference type="EMBL" id="MCH7414339.1"/>
    </source>
</evidence>
<accession>A0ABS9VDP1</accession>
<dbReference type="EMBL" id="JAKZGO010000009">
    <property type="protein sequence ID" value="MCH7414339.1"/>
    <property type="molecule type" value="Genomic_DNA"/>
</dbReference>
<keyword evidence="2" id="KW-1185">Reference proteome</keyword>
<evidence type="ECO:0000313" key="2">
    <source>
        <dbReference type="Proteomes" id="UP001165430"/>
    </source>
</evidence>
<comment type="caution">
    <text evidence="1">The sequence shown here is derived from an EMBL/GenBank/DDBJ whole genome shotgun (WGS) entry which is preliminary data.</text>
</comment>
<sequence length="134" mass="15283">MDLRALIHTLLSILFCIAGCMEKDIENIDNSCIKGRYIGSYCEGVVVEIMNESDIGKNWEGMFDSKEYTNSVVASIDTIFLSTIDNREEIEKFILDGNVFYFQYKLGGYPRKEFDICEPSSFITIFNISTIPCL</sequence>